<keyword evidence="3" id="KW-1185">Reference proteome</keyword>
<evidence type="ECO:0000313" key="3">
    <source>
        <dbReference type="Proteomes" id="UP001595945"/>
    </source>
</evidence>
<dbReference type="SMART" id="SM00933">
    <property type="entry name" value="NurA"/>
    <property type="match status" value="1"/>
</dbReference>
<name>A0ABD5Q5U4_9EURY</name>
<sequence length="418" mass="47118">MTLDPVHFDGIAGLADRIDYDAEDQDHRDAAETVWENFLDPLVGDDGAILEPVDELARRQVDTEEIALEDAPFETTHGLDAGTLNPKPFKNGLVLDVAHAAMSATPSDLDLHDSRTVVKALHSNDTSKNFGTEWEEYDDGSQRRIVHTHLPQNQYEEDVVHALALYLAESSHALEHAERVSEFLLLDGPIYPKGVLRWKYRSSVLTDLFEESPLVRQILDNYVELVETFADRGVPLAGFVKNVSSKSVVRTLKRETDFGPVPWAHDAGLFAQILERRELVDGEFERLTDDLTLTNWFVSTGGMDEFFAAEGGHDIDRRLDPEQYQVTFCVVYDPRRDLVFKVEAPRVFTDDPELREAIERQILGEIAVHRGPPRAISKADDLAAIDRGSVDSLVTSFERSLDTELDENYNAVRWGRGY</sequence>
<dbReference type="AlphaFoldDB" id="A0ABD5Q5U4"/>
<organism evidence="2 3">
    <name type="scientific">Halorussus aquaticus</name>
    <dbReference type="NCBI Taxonomy" id="2953748"/>
    <lineage>
        <taxon>Archaea</taxon>
        <taxon>Methanobacteriati</taxon>
        <taxon>Methanobacteriota</taxon>
        <taxon>Stenosarchaea group</taxon>
        <taxon>Halobacteria</taxon>
        <taxon>Halobacteriales</taxon>
        <taxon>Haladaptataceae</taxon>
        <taxon>Halorussus</taxon>
    </lineage>
</organism>
<dbReference type="Proteomes" id="UP001595945">
    <property type="component" value="Unassembled WGS sequence"/>
</dbReference>
<feature type="domain" description="NurA" evidence="1">
    <location>
        <begin position="74"/>
        <end position="385"/>
    </location>
</feature>
<proteinExistence type="predicted"/>
<gene>
    <name evidence="2" type="ORF">ACFO9K_16400</name>
</gene>
<dbReference type="GeneID" id="73043435"/>
<protein>
    <submittedName>
        <fullName evidence="2">DNA double-strand break repair nuclease NurA</fullName>
    </submittedName>
</protein>
<comment type="caution">
    <text evidence="2">The sequence shown here is derived from an EMBL/GenBank/DDBJ whole genome shotgun (WGS) entry which is preliminary data.</text>
</comment>
<evidence type="ECO:0000259" key="1">
    <source>
        <dbReference type="SMART" id="SM00933"/>
    </source>
</evidence>
<dbReference type="EMBL" id="JBHSHT010000002">
    <property type="protein sequence ID" value="MFC4825837.1"/>
    <property type="molecule type" value="Genomic_DNA"/>
</dbReference>
<accession>A0ABD5Q5U4</accession>
<reference evidence="2 3" key="1">
    <citation type="journal article" date="2019" name="Int. J. Syst. Evol. Microbiol.">
        <title>The Global Catalogue of Microorganisms (GCM) 10K type strain sequencing project: providing services to taxonomists for standard genome sequencing and annotation.</title>
        <authorList>
            <consortium name="The Broad Institute Genomics Platform"/>
            <consortium name="The Broad Institute Genome Sequencing Center for Infectious Disease"/>
            <person name="Wu L."/>
            <person name="Ma J."/>
        </authorList>
    </citation>
    <scope>NUCLEOTIDE SEQUENCE [LARGE SCALE GENOMIC DNA]</scope>
    <source>
        <strain evidence="2 3">XZYJ18</strain>
    </source>
</reference>
<evidence type="ECO:0000313" key="2">
    <source>
        <dbReference type="EMBL" id="MFC4825837.1"/>
    </source>
</evidence>
<dbReference type="Pfam" id="PF09376">
    <property type="entry name" value="NurA"/>
    <property type="match status" value="1"/>
</dbReference>
<dbReference type="InterPro" id="IPR018977">
    <property type="entry name" value="NurA_domain"/>
</dbReference>
<dbReference type="RefSeq" id="WP_254268535.1">
    <property type="nucleotide sequence ID" value="NZ_CP100400.1"/>
</dbReference>